<dbReference type="Proteomes" id="UP000798488">
    <property type="component" value="Unassembled WGS sequence"/>
</dbReference>
<protein>
    <submittedName>
        <fullName evidence="2">Uncharacterized protein</fullName>
    </submittedName>
</protein>
<name>A0A9D2WP25_9FIRM</name>
<dbReference type="AlphaFoldDB" id="A0A9D2WP25"/>
<evidence type="ECO:0000313" key="3">
    <source>
        <dbReference type="Proteomes" id="UP000798488"/>
    </source>
</evidence>
<evidence type="ECO:0000313" key="2">
    <source>
        <dbReference type="EMBL" id="KAF1084321.1"/>
    </source>
</evidence>
<proteinExistence type="predicted"/>
<comment type="caution">
    <text evidence="2">The sequence shown here is derived from an EMBL/GenBank/DDBJ whole genome shotgun (WGS) entry which is preliminary data.</text>
</comment>
<evidence type="ECO:0000256" key="1">
    <source>
        <dbReference type="SAM" id="Phobius"/>
    </source>
</evidence>
<organism evidence="2 3">
    <name type="scientific">Sporotomaculum syntrophicum</name>
    <dbReference type="NCBI Taxonomy" id="182264"/>
    <lineage>
        <taxon>Bacteria</taxon>
        <taxon>Bacillati</taxon>
        <taxon>Bacillota</taxon>
        <taxon>Clostridia</taxon>
        <taxon>Eubacteriales</taxon>
        <taxon>Desulfallaceae</taxon>
        <taxon>Sporotomaculum</taxon>
    </lineage>
</organism>
<dbReference type="EMBL" id="LSRS01000005">
    <property type="protein sequence ID" value="KAF1084321.1"/>
    <property type="molecule type" value="Genomic_DNA"/>
</dbReference>
<keyword evidence="1" id="KW-0472">Membrane</keyword>
<accession>A0A9D2WP25</accession>
<keyword evidence="1" id="KW-0812">Transmembrane</keyword>
<reference evidence="2" key="1">
    <citation type="submission" date="2016-02" db="EMBL/GenBank/DDBJ databases">
        <title>Draft Genome Sequence of Sporotomaculum syntrophicum Strain FB, a Syntrophic Benzoate Degrader.</title>
        <authorList>
            <person name="Nobu M.K."/>
            <person name="Narihiro T."/>
            <person name="Qiu Y.-L."/>
            <person name="Ohashi A."/>
            <person name="Liu W.-T."/>
            <person name="Yuji S."/>
        </authorList>
    </citation>
    <scope>NUCLEOTIDE SEQUENCE</scope>
    <source>
        <strain evidence="2">FB</strain>
    </source>
</reference>
<sequence length="68" mass="7488">MKPFGTISGNHNILLCGLPDKSYVGAAINISRVPKQLLIIVYLNSSLYLAIVFPPLPYLTNYILVRGL</sequence>
<keyword evidence="3" id="KW-1185">Reference proteome</keyword>
<feature type="transmembrane region" description="Helical" evidence="1">
    <location>
        <begin position="37"/>
        <end position="56"/>
    </location>
</feature>
<keyword evidence="1" id="KW-1133">Transmembrane helix</keyword>
<gene>
    <name evidence="2" type="ORF">SPSYN_02097</name>
</gene>